<name>A0A1B2AAP5_9SPHN</name>
<evidence type="ECO:0000256" key="2">
    <source>
        <dbReference type="SAM" id="SignalP"/>
    </source>
</evidence>
<feature type="region of interest" description="Disordered" evidence="1">
    <location>
        <begin position="126"/>
        <end position="166"/>
    </location>
</feature>
<protein>
    <submittedName>
        <fullName evidence="3">Uncharacterized protein</fullName>
    </submittedName>
</protein>
<sequence length="166" mass="17467">MRAYFIVLLAILAAPVAAQEAPPGTPVTAEEAIANAKEVYGPPDIRERRRLCPPQKAGGEIVVCAQNEDPERLRVEGSESDGTEGDPRAPNLETQYPGAGFGAGVVFKGCFIPPCPPPMPPLIDLKAIPEAPPGSDADRVARGLAPRGRDDLPIEAVETEAVTPPE</sequence>
<dbReference type="STRING" id="692370.A6F68_00592"/>
<feature type="compositionally biased region" description="Basic and acidic residues" evidence="1">
    <location>
        <begin position="136"/>
        <end position="152"/>
    </location>
</feature>
<dbReference type="AlphaFoldDB" id="A0A1B2AAP5"/>
<organism evidence="3 4">
    <name type="scientific">Tsuneonella dongtanensis</name>
    <dbReference type="NCBI Taxonomy" id="692370"/>
    <lineage>
        <taxon>Bacteria</taxon>
        <taxon>Pseudomonadati</taxon>
        <taxon>Pseudomonadota</taxon>
        <taxon>Alphaproteobacteria</taxon>
        <taxon>Sphingomonadales</taxon>
        <taxon>Erythrobacteraceae</taxon>
        <taxon>Tsuneonella</taxon>
    </lineage>
</organism>
<feature type="chain" id="PRO_5008533927" evidence="2">
    <location>
        <begin position="21"/>
        <end position="166"/>
    </location>
</feature>
<dbReference type="EMBL" id="CP016591">
    <property type="protein sequence ID" value="ANY19125.1"/>
    <property type="molecule type" value="Genomic_DNA"/>
</dbReference>
<evidence type="ECO:0000256" key="1">
    <source>
        <dbReference type="SAM" id="MobiDB-lite"/>
    </source>
</evidence>
<feature type="signal peptide" evidence="2">
    <location>
        <begin position="1"/>
        <end position="20"/>
    </location>
</feature>
<dbReference type="KEGG" id="ado:A6F68_00592"/>
<feature type="region of interest" description="Disordered" evidence="1">
    <location>
        <begin position="67"/>
        <end position="96"/>
    </location>
</feature>
<accession>A0A1B2AAP5</accession>
<reference evidence="3 4" key="1">
    <citation type="submission" date="2016-07" db="EMBL/GenBank/DDBJ databases">
        <title>Complete genome sequence of Altererythrobacter dongtanensis KCTC 22672, a type strain with esterase isolated from tidal flat.</title>
        <authorList>
            <person name="Cheng H."/>
            <person name="Wu Y.-H."/>
            <person name="Zhou P."/>
            <person name="Huo Y.-Y."/>
            <person name="Wang C.-S."/>
            <person name="Xu X.-W."/>
        </authorList>
    </citation>
    <scope>NUCLEOTIDE SEQUENCE [LARGE SCALE GENOMIC DNA]</scope>
    <source>
        <strain evidence="3 4">KCTC 22672</strain>
    </source>
</reference>
<dbReference type="PATRIC" id="fig|692370.5.peg.606"/>
<keyword evidence="2" id="KW-0732">Signal</keyword>
<keyword evidence="4" id="KW-1185">Reference proteome</keyword>
<dbReference type="OrthoDB" id="7391745at2"/>
<evidence type="ECO:0000313" key="3">
    <source>
        <dbReference type="EMBL" id="ANY19125.1"/>
    </source>
</evidence>
<evidence type="ECO:0000313" key="4">
    <source>
        <dbReference type="Proteomes" id="UP000092932"/>
    </source>
</evidence>
<proteinExistence type="predicted"/>
<gene>
    <name evidence="3" type="ORF">A6F68_00592</name>
</gene>
<dbReference type="RefSeq" id="WP_067676116.1">
    <property type="nucleotide sequence ID" value="NZ_CP016591.1"/>
</dbReference>
<dbReference type="Proteomes" id="UP000092932">
    <property type="component" value="Chromosome"/>
</dbReference>